<organism evidence="9 10">
    <name type="scientific">Sphingorhabdus pulchriflava</name>
    <dbReference type="NCBI Taxonomy" id="2292257"/>
    <lineage>
        <taxon>Bacteria</taxon>
        <taxon>Pseudomonadati</taxon>
        <taxon>Pseudomonadota</taxon>
        <taxon>Alphaproteobacteria</taxon>
        <taxon>Sphingomonadales</taxon>
        <taxon>Sphingomonadaceae</taxon>
        <taxon>Sphingorhabdus</taxon>
    </lineage>
</organism>
<dbReference type="EMBL" id="QRGP01000002">
    <property type="protein sequence ID" value="RDV02666.1"/>
    <property type="molecule type" value="Genomic_DNA"/>
</dbReference>
<dbReference type="InterPro" id="IPR000527">
    <property type="entry name" value="Flag_Lring"/>
</dbReference>
<accession>A0A371B4Z8</accession>
<name>A0A371B4Z8_9SPHN</name>
<dbReference type="GO" id="GO:0009427">
    <property type="term" value="C:bacterial-type flagellum basal body, distal rod, L ring"/>
    <property type="evidence" value="ECO:0007669"/>
    <property type="project" value="InterPro"/>
</dbReference>
<evidence type="ECO:0000256" key="1">
    <source>
        <dbReference type="ARBA" id="ARBA00002591"/>
    </source>
</evidence>
<dbReference type="GO" id="GO:0003774">
    <property type="term" value="F:cytoskeletal motor activity"/>
    <property type="evidence" value="ECO:0007669"/>
    <property type="project" value="InterPro"/>
</dbReference>
<dbReference type="Pfam" id="PF02107">
    <property type="entry name" value="FlgH"/>
    <property type="match status" value="1"/>
</dbReference>
<evidence type="ECO:0000256" key="8">
    <source>
        <dbReference type="SAM" id="SignalP"/>
    </source>
</evidence>
<sequence length="220" mass="22978">MLRRISKLAAIIALAMCSPAVAKDKVPVDAFAATAPAPRPDPVSNGAIFQGDGYTPLTSGNRAGAIGDIVTIQLIERISANKGNSASTGRNGSVGLTPPVTGPLGLFSPTDINMGGDQSFKGKGEAAQTSALNGEISVTITAVYPNGTMLVRGEKTLTLNRGDDRVQFSGLIRSADISADNRILSSRVADAQIRYTGKGEIARASKQGWLQRFFSKISPF</sequence>
<feature type="chain" id="PRO_5016596707" description="Flagellar L-ring protein" evidence="8">
    <location>
        <begin position="23"/>
        <end position="220"/>
    </location>
</feature>
<dbReference type="GO" id="GO:0009279">
    <property type="term" value="C:cell outer membrane"/>
    <property type="evidence" value="ECO:0007669"/>
    <property type="project" value="UniProtKB-SubCell"/>
</dbReference>
<evidence type="ECO:0000256" key="4">
    <source>
        <dbReference type="ARBA" id="ARBA00023136"/>
    </source>
</evidence>
<keyword evidence="6 7" id="KW-0998">Cell outer membrane</keyword>
<dbReference type="GO" id="GO:0071973">
    <property type="term" value="P:bacterial-type flagellum-dependent cell motility"/>
    <property type="evidence" value="ECO:0007669"/>
    <property type="project" value="InterPro"/>
</dbReference>
<evidence type="ECO:0000313" key="10">
    <source>
        <dbReference type="Proteomes" id="UP000263833"/>
    </source>
</evidence>
<evidence type="ECO:0000256" key="3">
    <source>
        <dbReference type="ARBA" id="ARBA00022729"/>
    </source>
</evidence>
<dbReference type="AlphaFoldDB" id="A0A371B4Z8"/>
<dbReference type="PRINTS" id="PR01008">
    <property type="entry name" value="FLGLRINGFLGH"/>
</dbReference>
<keyword evidence="5 7" id="KW-0975">Bacterial flagellum</keyword>
<keyword evidence="3 8" id="KW-0732">Signal</keyword>
<dbReference type="HAMAP" id="MF_00415">
    <property type="entry name" value="FlgH"/>
    <property type="match status" value="1"/>
</dbReference>
<reference evidence="10" key="1">
    <citation type="submission" date="2018-08" db="EMBL/GenBank/DDBJ databases">
        <authorList>
            <person name="Kim S.-J."/>
            <person name="Jung G.-Y."/>
        </authorList>
    </citation>
    <scope>NUCLEOTIDE SEQUENCE [LARGE SCALE GENOMIC DNA]</scope>
    <source>
        <strain evidence="10">GY_G</strain>
    </source>
</reference>
<keyword evidence="9" id="KW-0282">Flagellum</keyword>
<dbReference type="PANTHER" id="PTHR34933:SF1">
    <property type="entry name" value="FLAGELLAR L-RING PROTEIN"/>
    <property type="match status" value="1"/>
</dbReference>
<keyword evidence="9" id="KW-0969">Cilium</keyword>
<keyword evidence="9" id="KW-0966">Cell projection</keyword>
<proteinExistence type="inferred from homology"/>
<dbReference type="PANTHER" id="PTHR34933">
    <property type="entry name" value="FLAGELLAR L-RING PROTEIN"/>
    <property type="match status" value="1"/>
</dbReference>
<comment type="caution">
    <text evidence="9">The sequence shown here is derived from an EMBL/GenBank/DDBJ whole genome shotgun (WGS) entry which is preliminary data.</text>
</comment>
<comment type="similarity">
    <text evidence="2 7">Belongs to the FlgH family.</text>
</comment>
<evidence type="ECO:0000256" key="2">
    <source>
        <dbReference type="ARBA" id="ARBA00006929"/>
    </source>
</evidence>
<comment type="subunit">
    <text evidence="7">The basal body constitutes a major portion of the flagellar organelle and consists of four rings (L,P,S, and M) mounted on a central rod.</text>
</comment>
<keyword evidence="10" id="KW-1185">Reference proteome</keyword>
<dbReference type="OrthoDB" id="9789227at2"/>
<gene>
    <name evidence="7" type="primary">flgH</name>
    <name evidence="9" type="ORF">DXH95_11970</name>
</gene>
<dbReference type="RefSeq" id="WP_115549767.1">
    <property type="nucleotide sequence ID" value="NZ_QRGP01000002.1"/>
</dbReference>
<feature type="signal peptide" evidence="8">
    <location>
        <begin position="1"/>
        <end position="22"/>
    </location>
</feature>
<dbReference type="Proteomes" id="UP000263833">
    <property type="component" value="Unassembled WGS sequence"/>
</dbReference>
<evidence type="ECO:0000256" key="7">
    <source>
        <dbReference type="HAMAP-Rule" id="MF_00415"/>
    </source>
</evidence>
<keyword evidence="4 7" id="KW-0472">Membrane</keyword>
<evidence type="ECO:0000256" key="5">
    <source>
        <dbReference type="ARBA" id="ARBA00023143"/>
    </source>
</evidence>
<comment type="subcellular location">
    <subcellularLocation>
        <location evidence="7">Cell outer membrane</location>
    </subcellularLocation>
    <subcellularLocation>
        <location evidence="7">Bacterial flagellum basal body</location>
    </subcellularLocation>
</comment>
<evidence type="ECO:0000313" key="9">
    <source>
        <dbReference type="EMBL" id="RDV02666.1"/>
    </source>
</evidence>
<evidence type="ECO:0000256" key="6">
    <source>
        <dbReference type="ARBA" id="ARBA00023237"/>
    </source>
</evidence>
<protein>
    <recommendedName>
        <fullName evidence="7">Flagellar L-ring protein</fullName>
    </recommendedName>
    <alternativeName>
        <fullName evidence="7">Basal body L-ring protein</fullName>
    </alternativeName>
</protein>
<comment type="function">
    <text evidence="1 7">Assembles around the rod to form the L-ring and probably protects the motor/basal body from shearing forces during rotation.</text>
</comment>